<protein>
    <recommendedName>
        <fullName evidence="3 8">Beta-galactosidase</fullName>
        <shortName evidence="8">Beta-gal</shortName>
        <ecNumber evidence="3 8">3.2.1.23</ecNumber>
    </recommendedName>
</protein>
<dbReference type="SUPFAM" id="SSF51445">
    <property type="entry name" value="(Trans)glycosidases"/>
    <property type="match status" value="1"/>
</dbReference>
<dbReference type="PIRSF" id="PIRSF001084">
    <property type="entry name" value="B-galactosidase"/>
    <property type="match status" value="1"/>
</dbReference>
<evidence type="ECO:0000256" key="3">
    <source>
        <dbReference type="ARBA" id="ARBA00012756"/>
    </source>
</evidence>
<evidence type="ECO:0000256" key="9">
    <source>
        <dbReference type="PIRSR" id="PIRSR001084-1"/>
    </source>
</evidence>
<dbReference type="RefSeq" id="WP_053938880.1">
    <property type="nucleotide sequence ID" value="NZ_LAQT01000027.1"/>
</dbReference>
<feature type="domain" description="Glycoside hydrolase family 42 N-terminal" evidence="11">
    <location>
        <begin position="6"/>
        <end position="390"/>
    </location>
</feature>
<feature type="active site" description="Proton donor" evidence="9">
    <location>
        <position position="142"/>
    </location>
</feature>
<dbReference type="Pfam" id="PF08532">
    <property type="entry name" value="Glyco_hydro_42M"/>
    <property type="match status" value="1"/>
</dbReference>
<keyword evidence="5 8" id="KW-0378">Hydrolase</keyword>
<feature type="binding site" evidence="10">
    <location>
        <position position="322"/>
    </location>
    <ligand>
        <name>substrate</name>
    </ligand>
</feature>
<evidence type="ECO:0000256" key="4">
    <source>
        <dbReference type="ARBA" id="ARBA00022723"/>
    </source>
</evidence>
<keyword evidence="7 8" id="KW-0326">Glycosidase</keyword>
<reference evidence="13 14" key="1">
    <citation type="submission" date="2015-07" db="EMBL/GenBank/DDBJ databases">
        <title>Draft genome sequence of the Amantichitinum ursilacus IGB-41, a new chitin-degrading bacterium.</title>
        <authorList>
            <person name="Kirstahler P."/>
            <person name="Guenther M."/>
            <person name="Grumaz C."/>
            <person name="Rupp S."/>
            <person name="Zibek S."/>
            <person name="Sohn K."/>
        </authorList>
    </citation>
    <scope>NUCLEOTIDE SEQUENCE [LARGE SCALE GENOMIC DNA]</scope>
    <source>
        <strain evidence="13 14">IGB-41</strain>
    </source>
</reference>
<dbReference type="Gene3D" id="3.20.20.80">
    <property type="entry name" value="Glycosidases"/>
    <property type="match status" value="1"/>
</dbReference>
<dbReference type="GO" id="GO:0004565">
    <property type="term" value="F:beta-galactosidase activity"/>
    <property type="evidence" value="ECO:0007669"/>
    <property type="project" value="UniProtKB-EC"/>
</dbReference>
<dbReference type="EMBL" id="LAQT01000027">
    <property type="protein sequence ID" value="KPC50637.1"/>
    <property type="molecule type" value="Genomic_DNA"/>
</dbReference>
<evidence type="ECO:0000256" key="1">
    <source>
        <dbReference type="ARBA" id="ARBA00001412"/>
    </source>
</evidence>
<evidence type="ECO:0000256" key="2">
    <source>
        <dbReference type="ARBA" id="ARBA00005940"/>
    </source>
</evidence>
<proteinExistence type="inferred from homology"/>
<dbReference type="InterPro" id="IPR013780">
    <property type="entry name" value="Glyco_hydro_b"/>
</dbReference>
<comment type="catalytic activity">
    <reaction evidence="1 8">
        <text>Hydrolysis of terminal non-reducing beta-D-galactose residues in beta-D-galactosides.</text>
        <dbReference type="EC" id="3.2.1.23"/>
    </reaction>
</comment>
<dbReference type="SUPFAM" id="SSF51011">
    <property type="entry name" value="Glycosyl hydrolase domain"/>
    <property type="match status" value="1"/>
</dbReference>
<evidence type="ECO:0000313" key="14">
    <source>
        <dbReference type="Proteomes" id="UP000037939"/>
    </source>
</evidence>
<evidence type="ECO:0000256" key="10">
    <source>
        <dbReference type="PIRSR" id="PIRSR001084-2"/>
    </source>
</evidence>
<dbReference type="CDD" id="cd03143">
    <property type="entry name" value="A4_beta-galactosidase_middle_domain"/>
    <property type="match status" value="1"/>
</dbReference>
<accession>A0A0N0GM57</accession>
<keyword evidence="14" id="KW-1185">Reference proteome</keyword>
<feature type="active site" description="Nucleophile" evidence="9">
    <location>
        <position position="314"/>
    </location>
</feature>
<organism evidence="13 14">
    <name type="scientific">Amantichitinum ursilacus</name>
    <dbReference type="NCBI Taxonomy" id="857265"/>
    <lineage>
        <taxon>Bacteria</taxon>
        <taxon>Pseudomonadati</taxon>
        <taxon>Pseudomonadota</taxon>
        <taxon>Betaproteobacteria</taxon>
        <taxon>Neisseriales</taxon>
        <taxon>Chitinibacteraceae</taxon>
        <taxon>Amantichitinum</taxon>
    </lineage>
</organism>
<dbReference type="InterPro" id="IPR017853">
    <property type="entry name" value="GH"/>
</dbReference>
<dbReference type="PANTHER" id="PTHR36447">
    <property type="entry name" value="BETA-GALACTOSIDASE GANA"/>
    <property type="match status" value="1"/>
</dbReference>
<evidence type="ECO:0000259" key="12">
    <source>
        <dbReference type="Pfam" id="PF08532"/>
    </source>
</evidence>
<dbReference type="InterPro" id="IPR029062">
    <property type="entry name" value="Class_I_gatase-like"/>
</dbReference>
<evidence type="ECO:0000256" key="5">
    <source>
        <dbReference type="ARBA" id="ARBA00022801"/>
    </source>
</evidence>
<dbReference type="InterPro" id="IPR003476">
    <property type="entry name" value="Glyco_hydro_42"/>
</dbReference>
<dbReference type="Pfam" id="PF02449">
    <property type="entry name" value="Glyco_hydro_42"/>
    <property type="match status" value="1"/>
</dbReference>
<evidence type="ECO:0000256" key="6">
    <source>
        <dbReference type="ARBA" id="ARBA00022833"/>
    </source>
</evidence>
<dbReference type="Proteomes" id="UP000037939">
    <property type="component" value="Unassembled WGS sequence"/>
</dbReference>
<evidence type="ECO:0000313" key="13">
    <source>
        <dbReference type="EMBL" id="KPC50637.1"/>
    </source>
</evidence>
<dbReference type="GO" id="GO:0046872">
    <property type="term" value="F:metal ion binding"/>
    <property type="evidence" value="ECO:0007669"/>
    <property type="project" value="UniProtKB-KW"/>
</dbReference>
<comment type="similarity">
    <text evidence="2 8">Belongs to the glycosyl hydrolase 42 family.</text>
</comment>
<feature type="binding site" evidence="10">
    <location>
        <position position="141"/>
    </location>
    <ligand>
        <name>substrate</name>
    </ligand>
</feature>
<dbReference type="Gene3D" id="2.60.40.1180">
    <property type="entry name" value="Golgi alpha-mannosidase II"/>
    <property type="match status" value="1"/>
</dbReference>
<dbReference type="AlphaFoldDB" id="A0A0N0GM57"/>
<keyword evidence="6" id="KW-0862">Zinc</keyword>
<dbReference type="SUPFAM" id="SSF52317">
    <property type="entry name" value="Class I glutamine amidotransferase-like"/>
    <property type="match status" value="1"/>
</dbReference>
<gene>
    <name evidence="13" type="ORF">WG78_16325</name>
</gene>
<dbReference type="GO" id="GO:0009341">
    <property type="term" value="C:beta-galactosidase complex"/>
    <property type="evidence" value="ECO:0007669"/>
    <property type="project" value="InterPro"/>
</dbReference>
<name>A0A0N0GM57_9NEIS</name>
<dbReference type="STRING" id="857265.WG78_16325"/>
<evidence type="ECO:0000256" key="8">
    <source>
        <dbReference type="PIRNR" id="PIRNR001084"/>
    </source>
</evidence>
<evidence type="ECO:0000259" key="11">
    <source>
        <dbReference type="Pfam" id="PF02449"/>
    </source>
</evidence>
<dbReference type="InterPro" id="IPR013529">
    <property type="entry name" value="Glyco_hydro_42_N"/>
</dbReference>
<sequence length="648" mass="72971">MYAGVCYYPEQWPQSQWASDARRMAELGISHVRIAEFAWANMEPQQGKYDWKWLDDAIATLADAGLKIILGTPTAAPPQWLCAAMPQIMPIRADGKPWRFGSRRHYDISSPDYRRECRRITSAMAQRYGQHPAVIAWQTDNELACHDTVPSYSPSMRAHFQAWLEQRYGTVEALNEAWGNVFWSQRYPAFRDIDFPIQTPTDANPSHLLDFRRYLSDEVISFHQEQADLLRQYAPGRDVFHNFMGLFGAFDHYKFAEHGIDLAAWDSYPLARTEVTPFPESDKVRYARTGHPDVSAFSHDLYRGVGNGRFWVMEQQAGPVNWAPFNPTPAAGMVRLWAWETLAHGAEVISWFRWRQAPFAQEQLHSGLNLPGDGYSPGGFEAVQVGKELRTFEKAKAGVGQVAMVFDYETLWMYDLQRHGASFDYNMLMLSYYTALRQLGFDIDILPRDADFSAYALVVVPSLAVVDDALVERVRTSRARWVFGPRTGSRSVNFTIPHELPPGKLQALLPIRVLEVESLRPTLKPALTLAGESGSVIHWRDHVAAGEGAQVLAECEDGWPVLVAKDNVTYAAAWLEPALQLAWLEQLTREAGLQPQRLPDGVRTRRLGDATFVFNYSDAAYSAPIPTGKSVVIGDATVPAQGGVLAYR</sequence>
<keyword evidence="4" id="KW-0479">Metal-binding</keyword>
<dbReference type="EC" id="3.2.1.23" evidence="3 8"/>
<feature type="binding site" evidence="10">
    <location>
        <position position="103"/>
    </location>
    <ligand>
        <name>substrate</name>
    </ligand>
</feature>
<dbReference type="Gene3D" id="3.40.50.880">
    <property type="match status" value="1"/>
</dbReference>
<dbReference type="PANTHER" id="PTHR36447:SF2">
    <property type="entry name" value="BETA-GALACTOSIDASE YESZ"/>
    <property type="match status" value="1"/>
</dbReference>
<feature type="domain" description="Beta-galactosidase trimerisation" evidence="12">
    <location>
        <begin position="401"/>
        <end position="593"/>
    </location>
</feature>
<dbReference type="OrthoDB" id="9800974at2"/>
<evidence type="ECO:0000256" key="7">
    <source>
        <dbReference type="ARBA" id="ARBA00023295"/>
    </source>
</evidence>
<comment type="caution">
    <text evidence="13">The sequence shown here is derived from an EMBL/GenBank/DDBJ whole genome shotgun (WGS) entry which is preliminary data.</text>
</comment>
<dbReference type="GO" id="GO:0005975">
    <property type="term" value="P:carbohydrate metabolic process"/>
    <property type="evidence" value="ECO:0007669"/>
    <property type="project" value="InterPro"/>
</dbReference>
<dbReference type="PATRIC" id="fig|857265.3.peg.3344"/>
<dbReference type="InterPro" id="IPR013738">
    <property type="entry name" value="Beta_galactosidase_Trimer"/>
</dbReference>